<dbReference type="Proteomes" id="UP000706124">
    <property type="component" value="Unassembled WGS sequence"/>
</dbReference>
<dbReference type="EMBL" id="SRPO01000001">
    <property type="protein sequence ID" value="KAG5949743.1"/>
    <property type="molecule type" value="Genomic_DNA"/>
</dbReference>
<gene>
    <name evidence="2" type="ORF">E4U60_000028</name>
</gene>
<comment type="caution">
    <text evidence="2">The sequence shown here is derived from an EMBL/GenBank/DDBJ whole genome shotgun (WGS) entry which is preliminary data.</text>
</comment>
<accession>A0A9P7MLG6</accession>
<reference evidence="2 3" key="1">
    <citation type="journal article" date="2020" name="bioRxiv">
        <title>Whole genome comparisons of ergot fungi reveals the divergence and evolution of species within the genus Claviceps are the result of varying mechanisms driving genome evolution and host range expansion.</title>
        <authorList>
            <person name="Wyka S.A."/>
            <person name="Mondo S.J."/>
            <person name="Liu M."/>
            <person name="Dettman J."/>
            <person name="Nalam V."/>
            <person name="Broders K.D."/>
        </authorList>
    </citation>
    <scope>NUCLEOTIDE SEQUENCE [LARGE SCALE GENOMIC DNA]</scope>
    <source>
        <strain evidence="2 3">CCC 1485</strain>
    </source>
</reference>
<proteinExistence type="predicted"/>
<protein>
    <submittedName>
        <fullName evidence="2">Uncharacterized protein</fullName>
    </submittedName>
</protein>
<feature type="region of interest" description="Disordered" evidence="1">
    <location>
        <begin position="115"/>
        <end position="135"/>
    </location>
</feature>
<keyword evidence="3" id="KW-1185">Reference proteome</keyword>
<name>A0A9P7MLG6_9HYPO</name>
<dbReference type="AlphaFoldDB" id="A0A9P7MLG6"/>
<sequence length="135" mass="14613">MSLLKGKGTGLEDCNKLTQRRDRKIRPLLSFRHSMTSRSLPARCFRTCIATSAAASAPNSVCSAMPRVVASHEQPIFHIKFATRDPQSGAMGTIAVGIMNDQGIQESPALVQLASTPPLSSRDMHDATINRATLH</sequence>
<evidence type="ECO:0000313" key="2">
    <source>
        <dbReference type="EMBL" id="KAG5949743.1"/>
    </source>
</evidence>
<evidence type="ECO:0000313" key="3">
    <source>
        <dbReference type="Proteomes" id="UP000706124"/>
    </source>
</evidence>
<evidence type="ECO:0000256" key="1">
    <source>
        <dbReference type="SAM" id="MobiDB-lite"/>
    </source>
</evidence>
<organism evidence="2 3">
    <name type="scientific">Claviceps pazoutovae</name>
    <dbReference type="NCBI Taxonomy" id="1649127"/>
    <lineage>
        <taxon>Eukaryota</taxon>
        <taxon>Fungi</taxon>
        <taxon>Dikarya</taxon>
        <taxon>Ascomycota</taxon>
        <taxon>Pezizomycotina</taxon>
        <taxon>Sordariomycetes</taxon>
        <taxon>Hypocreomycetidae</taxon>
        <taxon>Hypocreales</taxon>
        <taxon>Clavicipitaceae</taxon>
        <taxon>Claviceps</taxon>
    </lineage>
</organism>